<gene>
    <name evidence="1" type="ORF">EAI46_06085</name>
</gene>
<dbReference type="EMBL" id="RDDM01000029">
    <property type="protein sequence ID" value="RLY59375.1"/>
    <property type="molecule type" value="Genomic_DNA"/>
</dbReference>
<evidence type="ECO:0000313" key="1">
    <source>
        <dbReference type="EMBL" id="RLY59375.1"/>
    </source>
</evidence>
<comment type="caution">
    <text evidence="1">The sequence shown here is derived from an EMBL/GenBank/DDBJ whole genome shotgun (WGS) entry which is preliminary data.</text>
</comment>
<dbReference type="Proteomes" id="UP000281340">
    <property type="component" value="Unassembled WGS sequence"/>
</dbReference>
<protein>
    <submittedName>
        <fullName evidence="1">Uncharacterized protein</fullName>
    </submittedName>
</protein>
<name>A0A3L8WA02_ECOLX</name>
<evidence type="ECO:0000313" key="2">
    <source>
        <dbReference type="Proteomes" id="UP000281340"/>
    </source>
</evidence>
<proteinExistence type="predicted"/>
<dbReference type="AlphaFoldDB" id="A0A3L8WA02"/>
<reference evidence="1 2" key="1">
    <citation type="submission" date="2018-10" db="EMBL/GenBank/DDBJ databases">
        <title>Comparison of Escherichia coli isolates recovered from retail chicken and from chicken fecal samples by antimicrobial susceptibility test and whole genome sequencing.</title>
        <authorList>
            <person name="Tang B."/>
            <person name="Ma Y."/>
            <person name="He X."/>
            <person name="Cao L."/>
            <person name="Xia X."/>
            <person name="Yang H."/>
        </authorList>
    </citation>
    <scope>NUCLEOTIDE SEQUENCE [LARGE SCALE GENOMIC DNA]</scope>
    <source>
        <strain evidence="1 2">CMJH98b</strain>
    </source>
</reference>
<organism evidence="1 2">
    <name type="scientific">Escherichia coli</name>
    <dbReference type="NCBI Taxonomy" id="562"/>
    <lineage>
        <taxon>Bacteria</taxon>
        <taxon>Pseudomonadati</taxon>
        <taxon>Pseudomonadota</taxon>
        <taxon>Gammaproteobacteria</taxon>
        <taxon>Enterobacterales</taxon>
        <taxon>Enterobacteriaceae</taxon>
        <taxon>Escherichia</taxon>
    </lineage>
</organism>
<accession>A0A3L8WA02</accession>
<sequence>MFYLALLPRSVGPMRVDVKLCSPLEKASCILLTLIKVPFKKAAVLYKAAAIAVKFRTILK</sequence>